<keyword evidence="3 6" id="KW-0326">Glycosidase</keyword>
<dbReference type="InterPro" id="IPR006710">
    <property type="entry name" value="Glyco_hydro_43"/>
</dbReference>
<dbReference type="RefSeq" id="WP_251262719.1">
    <property type="nucleotide sequence ID" value="NZ_JAMQGP010000009.1"/>
</dbReference>
<dbReference type="GO" id="GO:0005975">
    <property type="term" value="P:carbohydrate metabolic process"/>
    <property type="evidence" value="ECO:0007669"/>
    <property type="project" value="InterPro"/>
</dbReference>
<gene>
    <name evidence="8" type="ORF">NAF29_16430</name>
</gene>
<dbReference type="SUPFAM" id="SSF75005">
    <property type="entry name" value="Arabinanase/levansucrase/invertase"/>
    <property type="match status" value="1"/>
</dbReference>
<dbReference type="AlphaFoldDB" id="A0AA42B9Q0"/>
<dbReference type="InterPro" id="IPR041542">
    <property type="entry name" value="GH43_C2"/>
</dbReference>
<evidence type="ECO:0000313" key="9">
    <source>
        <dbReference type="Proteomes" id="UP001165393"/>
    </source>
</evidence>
<dbReference type="CDD" id="cd09000">
    <property type="entry name" value="GH43_SXA-like"/>
    <property type="match status" value="1"/>
</dbReference>
<evidence type="ECO:0000256" key="1">
    <source>
        <dbReference type="ARBA" id="ARBA00009865"/>
    </source>
</evidence>
<dbReference type="Gene3D" id="2.60.120.200">
    <property type="match status" value="1"/>
</dbReference>
<keyword evidence="2 6" id="KW-0378">Hydrolase</keyword>
<reference evidence="8 9" key="1">
    <citation type="journal article" date="2013" name="Antonie Van Leeuwenhoek">
        <title>Echinimonas agarilytica gen. nov., sp. nov., a new gammaproteobacterium isolated from the sea urchin Strongylocentrotus intermedius.</title>
        <authorList>
            <person name="Nedashkovskaya O.I."/>
            <person name="Stenkova A.M."/>
            <person name="Zhukova N.V."/>
            <person name="Van Trappen S."/>
            <person name="Lee J.S."/>
            <person name="Kim S.B."/>
        </authorList>
    </citation>
    <scope>NUCLEOTIDE SEQUENCE [LARGE SCALE GENOMIC DNA]</scope>
    <source>
        <strain evidence="8 9">KMM 6351</strain>
    </source>
</reference>
<dbReference type="InterPro" id="IPR013320">
    <property type="entry name" value="ConA-like_dom_sf"/>
</dbReference>
<feature type="active site" description="Proton donor" evidence="4">
    <location>
        <position position="186"/>
    </location>
</feature>
<feature type="site" description="Important for catalytic activity, responsible for pKa modulation of the active site Glu and correct orientation of both the proton donor and substrate" evidence="5">
    <location>
        <position position="128"/>
    </location>
</feature>
<organism evidence="8 9">
    <name type="scientific">Echinimonas agarilytica</name>
    <dbReference type="NCBI Taxonomy" id="1215918"/>
    <lineage>
        <taxon>Bacteria</taxon>
        <taxon>Pseudomonadati</taxon>
        <taxon>Pseudomonadota</taxon>
        <taxon>Gammaproteobacteria</taxon>
        <taxon>Alteromonadales</taxon>
        <taxon>Echinimonadaceae</taxon>
        <taxon>Echinimonas</taxon>
    </lineage>
</organism>
<comment type="similarity">
    <text evidence="1 6">Belongs to the glycosyl hydrolase 43 family.</text>
</comment>
<evidence type="ECO:0000256" key="3">
    <source>
        <dbReference type="ARBA" id="ARBA00023295"/>
    </source>
</evidence>
<protein>
    <submittedName>
        <fullName evidence="8">Glycoside hydrolase family 43 protein</fullName>
    </submittedName>
</protein>
<dbReference type="Proteomes" id="UP001165393">
    <property type="component" value="Unassembled WGS sequence"/>
</dbReference>
<evidence type="ECO:0000313" key="8">
    <source>
        <dbReference type="EMBL" id="MCM2681236.1"/>
    </source>
</evidence>
<dbReference type="Gene3D" id="2.115.10.20">
    <property type="entry name" value="Glycosyl hydrolase domain, family 43"/>
    <property type="match status" value="1"/>
</dbReference>
<dbReference type="InterPro" id="IPR023296">
    <property type="entry name" value="Glyco_hydro_beta-prop_sf"/>
</dbReference>
<dbReference type="GO" id="GO:0004553">
    <property type="term" value="F:hydrolase activity, hydrolyzing O-glycosyl compounds"/>
    <property type="evidence" value="ECO:0007669"/>
    <property type="project" value="InterPro"/>
</dbReference>
<proteinExistence type="inferred from homology"/>
<evidence type="ECO:0000256" key="4">
    <source>
        <dbReference type="PIRSR" id="PIRSR606710-1"/>
    </source>
</evidence>
<dbReference type="Pfam" id="PF04616">
    <property type="entry name" value="Glyco_hydro_43"/>
    <property type="match status" value="1"/>
</dbReference>
<keyword evidence="9" id="KW-1185">Reference proteome</keyword>
<feature type="domain" description="Beta-xylosidase C-terminal Concanavalin A-like" evidence="7">
    <location>
        <begin position="324"/>
        <end position="532"/>
    </location>
</feature>
<dbReference type="PANTHER" id="PTHR42812:SF12">
    <property type="entry name" value="BETA-XYLOSIDASE-RELATED"/>
    <property type="match status" value="1"/>
</dbReference>
<feature type="active site" description="Proton acceptor" evidence="4">
    <location>
        <position position="15"/>
    </location>
</feature>
<comment type="caution">
    <text evidence="8">The sequence shown here is derived from an EMBL/GenBank/DDBJ whole genome shotgun (WGS) entry which is preliminary data.</text>
</comment>
<sequence length="534" mass="61401">MTMIKNPIIRGFNPDPSIIRVEDDYYVVTSTFEWFPGYQIHHSKDLVHWQLINRPLDRVSQLDMAGIPDSCGVWAPCLTHYEGVFYLLYTNVRRFDSPWKDTPNYVVTATDINGPWSEPVYLNSSGFDSSFFHDDDGKTWLVNMIVDHRHDKFFGGIVLQQYCKDTNKLVGDVEYIFEGTERGRTEGPHLYKRNGYYYLLTAEGGTGYEHCMTLARSRTITGPYEVHPENPIISALEQPSAYLQRTGHGDIVETQNGDWYAVFLTGRPLTERGNCITGRETAIEKMEWRDDDWLYLACGGRQARCKVEAPNLPEHAFPELAERLDFDDETIDINFQAPRIPMTADWVNLAQRPGFMRLYGRESLSSCFNQSLVARRVQAHHIETATCVEFEPDNFQQMAGLTCYYNTYYFHYLYIHGDDLGGDKSKKFLNLISVDRVDYDHPLAEPIDITGAERVYLKADFDGAQLQYFYALKQGEWIKVGPVLDGSRLSDEHASNFTHRFHAAFTGAFVGMACQDLSGQGIHADFDWFEYREF</sequence>
<accession>A0AA42B9Q0</accession>
<evidence type="ECO:0000256" key="6">
    <source>
        <dbReference type="RuleBase" id="RU361187"/>
    </source>
</evidence>
<dbReference type="InterPro" id="IPR051795">
    <property type="entry name" value="Glycosyl_Hydrlase_43"/>
</dbReference>
<evidence type="ECO:0000256" key="5">
    <source>
        <dbReference type="PIRSR" id="PIRSR606710-2"/>
    </source>
</evidence>
<dbReference type="Pfam" id="PF17851">
    <property type="entry name" value="GH43_C2"/>
    <property type="match status" value="1"/>
</dbReference>
<dbReference type="PANTHER" id="PTHR42812">
    <property type="entry name" value="BETA-XYLOSIDASE"/>
    <property type="match status" value="1"/>
</dbReference>
<evidence type="ECO:0000256" key="2">
    <source>
        <dbReference type="ARBA" id="ARBA00022801"/>
    </source>
</evidence>
<dbReference type="SUPFAM" id="SSF49899">
    <property type="entry name" value="Concanavalin A-like lectins/glucanases"/>
    <property type="match status" value="1"/>
</dbReference>
<name>A0AA42B9Q0_9GAMM</name>
<dbReference type="EMBL" id="JAMQGP010000009">
    <property type="protein sequence ID" value="MCM2681236.1"/>
    <property type="molecule type" value="Genomic_DNA"/>
</dbReference>
<evidence type="ECO:0000259" key="7">
    <source>
        <dbReference type="Pfam" id="PF17851"/>
    </source>
</evidence>